<feature type="transmembrane region" description="Helical" evidence="1">
    <location>
        <begin position="181"/>
        <end position="204"/>
    </location>
</feature>
<accession>A0A1T2XG93</accession>
<feature type="transmembrane region" description="Helical" evidence="1">
    <location>
        <begin position="102"/>
        <end position="127"/>
    </location>
</feature>
<evidence type="ECO:0000256" key="1">
    <source>
        <dbReference type="SAM" id="Phobius"/>
    </source>
</evidence>
<dbReference type="Pfam" id="PF12679">
    <property type="entry name" value="ABC2_membrane_2"/>
    <property type="match status" value="1"/>
</dbReference>
<dbReference type="PANTHER" id="PTHR37305:SF1">
    <property type="entry name" value="MEMBRANE PROTEIN"/>
    <property type="match status" value="1"/>
</dbReference>
<dbReference type="RefSeq" id="WP_078498974.1">
    <property type="nucleotide sequence ID" value="NZ_MSZX01000004.1"/>
</dbReference>
<feature type="transmembrane region" description="Helical" evidence="1">
    <location>
        <begin position="62"/>
        <end position="81"/>
    </location>
</feature>
<dbReference type="OrthoDB" id="1711106at2"/>
<reference evidence="2 3" key="1">
    <citation type="submission" date="2017-01" db="EMBL/GenBank/DDBJ databases">
        <title>Genome analysis of Paenibacillus selenitrireducens ES3-24.</title>
        <authorList>
            <person name="Xu D."/>
            <person name="Yao R."/>
            <person name="Zheng S."/>
        </authorList>
    </citation>
    <scope>NUCLEOTIDE SEQUENCE [LARGE SCALE GENOMIC DNA]</scope>
    <source>
        <strain evidence="2 3">ES3-24</strain>
    </source>
</reference>
<feature type="transmembrane region" description="Helical" evidence="1">
    <location>
        <begin position="224"/>
        <end position="243"/>
    </location>
</feature>
<dbReference type="GO" id="GO:0005886">
    <property type="term" value="C:plasma membrane"/>
    <property type="evidence" value="ECO:0007669"/>
    <property type="project" value="UniProtKB-SubCell"/>
</dbReference>
<keyword evidence="1" id="KW-0472">Membrane</keyword>
<sequence length="248" mass="27489">MHKWRAGFINELWLLLYRKKMIAFFTFSVILPILLAVSLHALQPILGLVAVSQSFPIQMLSIYTVVWIPLFILTMTADLFPSEVATRTLKLAFLRPNTRFQVFCAKVAALAVGIGALLVLLGVVTLICNVFAGTALSFAEGMGVFKAYVAAFVAMVALSAVFVFVSQFFKSVSGFMVSAIVLYVALKISPFLLSAMSTFSPASYTDWHMLWISHTVAVGKLWSTSLYLLSSCVLFFTLGYYIFDRKEV</sequence>
<feature type="transmembrane region" description="Helical" evidence="1">
    <location>
        <begin position="147"/>
        <end position="169"/>
    </location>
</feature>
<name>A0A1T2XG93_9BACL</name>
<keyword evidence="1" id="KW-1133">Transmembrane helix</keyword>
<protein>
    <recommendedName>
        <fullName evidence="4">ABC transporter permease</fullName>
    </recommendedName>
</protein>
<evidence type="ECO:0008006" key="4">
    <source>
        <dbReference type="Google" id="ProtNLM"/>
    </source>
</evidence>
<keyword evidence="3" id="KW-1185">Reference proteome</keyword>
<dbReference type="STRING" id="1324314.BVG16_12330"/>
<gene>
    <name evidence="2" type="ORF">BVG16_12330</name>
</gene>
<organism evidence="2 3">
    <name type="scientific">Paenibacillus selenitireducens</name>
    <dbReference type="NCBI Taxonomy" id="1324314"/>
    <lineage>
        <taxon>Bacteria</taxon>
        <taxon>Bacillati</taxon>
        <taxon>Bacillota</taxon>
        <taxon>Bacilli</taxon>
        <taxon>Bacillales</taxon>
        <taxon>Paenibacillaceae</taxon>
        <taxon>Paenibacillus</taxon>
    </lineage>
</organism>
<evidence type="ECO:0000313" key="3">
    <source>
        <dbReference type="Proteomes" id="UP000190188"/>
    </source>
</evidence>
<dbReference type="Proteomes" id="UP000190188">
    <property type="component" value="Unassembled WGS sequence"/>
</dbReference>
<proteinExistence type="predicted"/>
<evidence type="ECO:0000313" key="2">
    <source>
        <dbReference type="EMBL" id="OPA78643.1"/>
    </source>
</evidence>
<feature type="transmembrane region" description="Helical" evidence="1">
    <location>
        <begin position="21"/>
        <end position="42"/>
    </location>
</feature>
<keyword evidence="1" id="KW-0812">Transmembrane</keyword>
<dbReference type="AlphaFoldDB" id="A0A1T2XG93"/>
<comment type="caution">
    <text evidence="2">The sequence shown here is derived from an EMBL/GenBank/DDBJ whole genome shotgun (WGS) entry which is preliminary data.</text>
</comment>
<dbReference type="PANTHER" id="PTHR37305">
    <property type="entry name" value="INTEGRAL MEMBRANE PROTEIN-RELATED"/>
    <property type="match status" value="1"/>
</dbReference>
<dbReference type="GO" id="GO:0140359">
    <property type="term" value="F:ABC-type transporter activity"/>
    <property type="evidence" value="ECO:0007669"/>
    <property type="project" value="InterPro"/>
</dbReference>
<dbReference type="EMBL" id="MSZX01000004">
    <property type="protein sequence ID" value="OPA78643.1"/>
    <property type="molecule type" value="Genomic_DNA"/>
</dbReference>